<accession>A0A3R7LZB7</accession>
<sequence length="456" mass="51779">MLLSCVEKQGKYRESWTLRRIAFDTERSMLYCSDKETEFRVVWKHQMRVVRIIAKPSVVDIKYDAPNFDKRDLFSFKVEGSFRHLDVSVLSHVEQPVERHAVTCPLPPHSPADAKKGKDSGSGEMLAWYMRTDNETDFMKIYTTIREVMIRDGMRPPQFWGLPKMDPRIDVPLAEPPLYLWFRLRAVKHTVFYACVHGRLVLKGADLSTPGSSVALCEEPLYLTLFDNSVMVIRDDRHVVTGIPAVNIKALHYSTMDVEASVKEPKNEKCRCFLSFLSNDLRYHDILFVPTLERFADANAENAPAAQVNRVQTAFTKLAPVTQQTRWAADLPDLPPAEVKKASEVTAGHEEGVESARHGLLDVYARAQNALSPLRLPDPVMLQKTSVTGQHLLGPLPAPHRLRTLASRVGVTMKKALTDYPLRYEYFSSGATVADPTCPRKEPDALEEYFFLIRTY</sequence>
<dbReference type="RefSeq" id="XP_029223354.1">
    <property type="nucleotide sequence ID" value="XM_029376531.1"/>
</dbReference>
<dbReference type="Proteomes" id="UP000284403">
    <property type="component" value="Unassembled WGS sequence"/>
</dbReference>
<name>A0A3R7LZB7_9TRYP</name>
<dbReference type="GeneID" id="40323332"/>
<dbReference type="EMBL" id="MKKU01001255">
    <property type="protein sequence ID" value="RNE96502.1"/>
    <property type="molecule type" value="Genomic_DNA"/>
</dbReference>
<organism evidence="1 2">
    <name type="scientific">Trypanosoma conorhini</name>
    <dbReference type="NCBI Taxonomy" id="83891"/>
    <lineage>
        <taxon>Eukaryota</taxon>
        <taxon>Discoba</taxon>
        <taxon>Euglenozoa</taxon>
        <taxon>Kinetoplastea</taxon>
        <taxon>Metakinetoplastina</taxon>
        <taxon>Trypanosomatida</taxon>
        <taxon>Trypanosomatidae</taxon>
        <taxon>Trypanosoma</taxon>
    </lineage>
</organism>
<evidence type="ECO:0000313" key="2">
    <source>
        <dbReference type="Proteomes" id="UP000284403"/>
    </source>
</evidence>
<dbReference type="AlphaFoldDB" id="A0A3R7LZB7"/>
<dbReference type="OrthoDB" id="240148at2759"/>
<gene>
    <name evidence="1" type="ORF">Tco025E_09721</name>
</gene>
<keyword evidence="2" id="KW-1185">Reference proteome</keyword>
<comment type="caution">
    <text evidence="1">The sequence shown here is derived from an EMBL/GenBank/DDBJ whole genome shotgun (WGS) entry which is preliminary data.</text>
</comment>
<proteinExistence type="predicted"/>
<reference evidence="1 2" key="1">
    <citation type="journal article" date="2018" name="BMC Genomics">
        <title>Genomic comparison of Trypanosoma conorhini and Trypanosoma rangeli to Trypanosoma cruzi strains of high and low virulence.</title>
        <authorList>
            <person name="Bradwell K.R."/>
            <person name="Koparde V.N."/>
            <person name="Matveyev A.V."/>
            <person name="Serrano M.G."/>
            <person name="Alves J.M."/>
            <person name="Parikh H."/>
            <person name="Huang B."/>
            <person name="Lee V."/>
            <person name="Espinosa-Alvarez O."/>
            <person name="Ortiz P.A."/>
            <person name="Costa-Martins A.G."/>
            <person name="Teixeira M.M."/>
            <person name="Buck G.A."/>
        </authorList>
    </citation>
    <scope>NUCLEOTIDE SEQUENCE [LARGE SCALE GENOMIC DNA]</scope>
    <source>
        <strain evidence="1 2">025E</strain>
    </source>
</reference>
<protein>
    <submittedName>
        <fullName evidence="1">Uncharacterized protein</fullName>
    </submittedName>
</protein>
<evidence type="ECO:0000313" key="1">
    <source>
        <dbReference type="EMBL" id="RNE96502.1"/>
    </source>
</evidence>